<dbReference type="InterPro" id="IPR059041">
    <property type="entry name" value="Ig_DLEC1_1"/>
</dbReference>
<sequence length="716" mass="80277">MSNLIKTKNGRSSYHDRYVEELQQAHSEYSRRIKEADMLESHIIQARTRAAATERQAYERMRERMGDIIDQQGLLTVKLNPGKPTLSYAMHVSKEPQDDGYTLIPSPEKIILGESDLSLTFESSSVTPTRRKPKEKSKRTVPRPKWKDEPSAKDREEGLEKLQKLKDRHNFLRNPRFLPPSAQQGGASLVRPRTKVGKKEHEKRGMEEQSSTDDPVFLATPSVVVFTDYTVGQVYETTLELKNLTSASRTVRVIPPNTPYFSIGLGRFPGEGGVVAPGMSCKYTVRFAPNSLGEFEDFLVVETQAEQLLVVPVMARRPPPILTFKFVEFLCQNVGVSAGTFCIVPKNQWPASNLRVVFFPTAAEKSCQMFTIVCDNCQVKDISIEGEGQLIALELVSVSGRKEPPVVGEVHDLTAEHFVRFSPCNPHSVQEKRVIIRNNPPGAALPLADHEAQPAPSAPRGTPEPKHIQFHPTTDGVFHVTPITGVLPPCQEQEFLFTFCPKEPVRTGSKVSDVIVMEIEVKGSTEPYHVLLEPYAVVIPGEIFICTTTCRQFKMWNHSRTAIFFQWEQMKSSCHIIEVQPSAGTIEENECFDFDLILNGGKPERVVTSLVCHIEHRHEPVTLAVEVSFKGPLVTLSVPSVDFGLLKLGEHTQTSLILTNLTQLEAGWRLQERQHQHPQVLNTGGAMQRCASPFDLLLWMCYLVPLPASDMKQSWS</sequence>
<dbReference type="GO" id="GO:0015631">
    <property type="term" value="F:tubulin binding"/>
    <property type="evidence" value="ECO:0007669"/>
    <property type="project" value="TreeGrafter"/>
</dbReference>
<dbReference type="PANTHER" id="PTHR46348:SF1">
    <property type="entry name" value="DELETED IN LUNG AND ESOPHAGEAL CANCER PROTEIN 1"/>
    <property type="match status" value="1"/>
</dbReference>
<dbReference type="GO" id="GO:0008285">
    <property type="term" value="P:negative regulation of cell population proliferation"/>
    <property type="evidence" value="ECO:0007669"/>
    <property type="project" value="InterPro"/>
</dbReference>
<dbReference type="OrthoDB" id="2115465at2759"/>
<feature type="region of interest" description="Disordered" evidence="1">
    <location>
        <begin position="445"/>
        <end position="464"/>
    </location>
</feature>
<feature type="compositionally biased region" description="Basic and acidic residues" evidence="1">
    <location>
        <begin position="145"/>
        <end position="157"/>
    </location>
</feature>
<reference evidence="3 4" key="1">
    <citation type="submission" date="2020-03" db="EMBL/GenBank/DDBJ databases">
        <title>Dissostichus mawsoni Genome sequencing and assembly.</title>
        <authorList>
            <person name="Park H."/>
        </authorList>
    </citation>
    <scope>NUCLEOTIDE SEQUENCE [LARGE SCALE GENOMIC DNA]</scope>
    <source>
        <strain evidence="3">DM0001</strain>
        <tissue evidence="3">Muscle</tissue>
    </source>
</reference>
<dbReference type="InterPro" id="IPR033304">
    <property type="entry name" value="DLEC1"/>
</dbReference>
<gene>
    <name evidence="3" type="ORF">F7725_029130</name>
</gene>
<keyword evidence="4" id="KW-1185">Reference proteome</keyword>
<evidence type="ECO:0000259" key="2">
    <source>
        <dbReference type="Pfam" id="PF23277"/>
    </source>
</evidence>
<feature type="region of interest" description="Disordered" evidence="1">
    <location>
        <begin position="122"/>
        <end position="157"/>
    </location>
</feature>
<dbReference type="Proteomes" id="UP000518266">
    <property type="component" value="Unassembled WGS sequence"/>
</dbReference>
<evidence type="ECO:0000313" key="4">
    <source>
        <dbReference type="Proteomes" id="UP000518266"/>
    </source>
</evidence>
<evidence type="ECO:0000256" key="1">
    <source>
        <dbReference type="SAM" id="MobiDB-lite"/>
    </source>
</evidence>
<name>A0A7J5XHJ6_DISMA</name>
<protein>
    <recommendedName>
        <fullName evidence="2">Deleted in lung and esophageal cancer protein 1 Ig-like domain-containing protein</fullName>
    </recommendedName>
</protein>
<feature type="domain" description="Deleted in lung and esophageal cancer protein 1 Ig-like" evidence="2">
    <location>
        <begin position="217"/>
        <end position="308"/>
    </location>
</feature>
<dbReference type="Pfam" id="PF23277">
    <property type="entry name" value="Ig_Dlec1_1"/>
    <property type="match status" value="1"/>
</dbReference>
<evidence type="ECO:0000313" key="3">
    <source>
        <dbReference type="EMBL" id="KAF3836572.1"/>
    </source>
</evidence>
<dbReference type="GO" id="GO:0005929">
    <property type="term" value="C:cilium"/>
    <property type="evidence" value="ECO:0007669"/>
    <property type="project" value="TreeGrafter"/>
</dbReference>
<accession>A0A7J5XHJ6</accession>
<dbReference type="PANTHER" id="PTHR46348">
    <property type="entry name" value="DELETED IN LUNG AND ESOPHAGEAL CANCER PROTEIN 1"/>
    <property type="match status" value="1"/>
</dbReference>
<feature type="region of interest" description="Disordered" evidence="1">
    <location>
        <begin position="171"/>
        <end position="214"/>
    </location>
</feature>
<feature type="compositionally biased region" description="Basic residues" evidence="1">
    <location>
        <begin position="129"/>
        <end position="144"/>
    </location>
</feature>
<dbReference type="AlphaFoldDB" id="A0A7J5XHJ6"/>
<proteinExistence type="predicted"/>
<dbReference type="EMBL" id="JAAKFY010000024">
    <property type="protein sequence ID" value="KAF3836572.1"/>
    <property type="molecule type" value="Genomic_DNA"/>
</dbReference>
<dbReference type="GO" id="GO:0005737">
    <property type="term" value="C:cytoplasm"/>
    <property type="evidence" value="ECO:0007669"/>
    <property type="project" value="TreeGrafter"/>
</dbReference>
<dbReference type="Gene3D" id="2.60.40.10">
    <property type="entry name" value="Immunoglobulins"/>
    <property type="match status" value="3"/>
</dbReference>
<dbReference type="InterPro" id="IPR013783">
    <property type="entry name" value="Ig-like_fold"/>
</dbReference>
<organism evidence="3 4">
    <name type="scientific">Dissostichus mawsoni</name>
    <name type="common">Antarctic cod</name>
    <dbReference type="NCBI Taxonomy" id="36200"/>
    <lineage>
        <taxon>Eukaryota</taxon>
        <taxon>Metazoa</taxon>
        <taxon>Chordata</taxon>
        <taxon>Craniata</taxon>
        <taxon>Vertebrata</taxon>
        <taxon>Euteleostomi</taxon>
        <taxon>Actinopterygii</taxon>
        <taxon>Neopterygii</taxon>
        <taxon>Teleostei</taxon>
        <taxon>Neoteleostei</taxon>
        <taxon>Acanthomorphata</taxon>
        <taxon>Eupercaria</taxon>
        <taxon>Perciformes</taxon>
        <taxon>Notothenioidei</taxon>
        <taxon>Nototheniidae</taxon>
        <taxon>Dissostichus</taxon>
    </lineage>
</organism>
<feature type="compositionally biased region" description="Basic and acidic residues" evidence="1">
    <location>
        <begin position="197"/>
        <end position="207"/>
    </location>
</feature>
<comment type="caution">
    <text evidence="3">The sequence shown here is derived from an EMBL/GenBank/DDBJ whole genome shotgun (WGS) entry which is preliminary data.</text>
</comment>